<evidence type="ECO:0000259" key="4">
    <source>
        <dbReference type="PROSITE" id="PS50026"/>
    </source>
</evidence>
<keyword evidence="3" id="KW-0812">Transmembrane</keyword>
<dbReference type="PANTHER" id="PTHR24032:SF24">
    <property type="entry name" value="EGF-LIKE DOMAIN-CONTAINING PROTEIN-RELATED"/>
    <property type="match status" value="1"/>
</dbReference>
<dbReference type="InterPro" id="IPR000742">
    <property type="entry name" value="EGF"/>
</dbReference>
<feature type="domain" description="EGF-like" evidence="4">
    <location>
        <begin position="549"/>
        <end position="585"/>
    </location>
</feature>
<keyword evidence="3" id="KW-1133">Transmembrane helix</keyword>
<accession>F4QDV7</accession>
<dbReference type="GeneID" id="14865730"/>
<dbReference type="RefSeq" id="XP_004350612.1">
    <property type="nucleotide sequence ID" value="XM_004350561.1"/>
</dbReference>
<dbReference type="EMBL" id="GL883029">
    <property type="protein sequence ID" value="EGG13904.1"/>
    <property type="molecule type" value="Genomic_DNA"/>
</dbReference>
<protein>
    <recommendedName>
        <fullName evidence="4">EGF-like domain-containing protein</fullName>
    </recommendedName>
</protein>
<reference evidence="6" key="1">
    <citation type="journal article" date="2011" name="Genome Res.">
        <title>Phylogeny-wide analysis of social amoeba genomes highlights ancient origins for complex intercellular communication.</title>
        <authorList>
            <person name="Heidel A.J."/>
            <person name="Lawal H.M."/>
            <person name="Felder M."/>
            <person name="Schilde C."/>
            <person name="Helps N.R."/>
            <person name="Tunggal B."/>
            <person name="Rivero F."/>
            <person name="John U."/>
            <person name="Schleicher M."/>
            <person name="Eichinger L."/>
            <person name="Platzer M."/>
            <person name="Noegel A.A."/>
            <person name="Schaap P."/>
            <person name="Gloeckner G."/>
        </authorList>
    </citation>
    <scope>NUCLEOTIDE SEQUENCE [LARGE SCALE GENOMIC DNA]</scope>
    <source>
        <strain evidence="6">SH3</strain>
    </source>
</reference>
<dbReference type="PROSITE" id="PS50026">
    <property type="entry name" value="EGF_3"/>
    <property type="match status" value="1"/>
</dbReference>
<feature type="region of interest" description="Disordered" evidence="2">
    <location>
        <begin position="523"/>
        <end position="547"/>
    </location>
</feature>
<evidence type="ECO:0000313" key="5">
    <source>
        <dbReference type="EMBL" id="EGG13904.1"/>
    </source>
</evidence>
<dbReference type="PROSITE" id="PS01186">
    <property type="entry name" value="EGF_2"/>
    <property type="match status" value="1"/>
</dbReference>
<name>F4QDV7_CACFS</name>
<dbReference type="InterPro" id="IPR053331">
    <property type="entry name" value="EGF-like_comC"/>
</dbReference>
<keyword evidence="6" id="KW-1185">Reference proteome</keyword>
<comment type="caution">
    <text evidence="1">Lacks conserved residue(s) required for the propagation of feature annotation.</text>
</comment>
<proteinExistence type="predicted"/>
<dbReference type="Pfam" id="PF22933">
    <property type="entry name" value="ComC_SSD"/>
    <property type="match status" value="1"/>
</dbReference>
<evidence type="ECO:0000256" key="1">
    <source>
        <dbReference type="PROSITE-ProRule" id="PRU00076"/>
    </source>
</evidence>
<evidence type="ECO:0000256" key="2">
    <source>
        <dbReference type="SAM" id="MobiDB-lite"/>
    </source>
</evidence>
<dbReference type="Proteomes" id="UP000007797">
    <property type="component" value="Unassembled WGS sequence"/>
</dbReference>
<keyword evidence="3" id="KW-0472">Membrane</keyword>
<feature type="transmembrane region" description="Helical" evidence="3">
    <location>
        <begin position="832"/>
        <end position="856"/>
    </location>
</feature>
<dbReference type="AlphaFoldDB" id="F4QDV7"/>
<sequence length="875" mass="95181">MTTVALHGDEAVLEFDIPDTVLLPNLTALTLDIPNQNNLRSMGNLTAKSFPVIDQVYYFGTVTFDPSFEKLTNLKSMTGNVGIVGPLNQETALCKLGGVVLTDTGVTSVPDCFWCYINEPYGRFVVGSNVKIPVGFKCTITFDSTNIITVFKRGVIKGKNIGWGVTIGSNLLVPIVPNEQLEVTVSGVAATGPPQLFNIQFGENYPQYTFPFNVTEAGFNVSTPTTNQQPNFKTTVAVTFSTMNTYFNHSASINGVVPTTSSNVANTYQFIFFGLAFGTNNVKIANDYYSIIVPVQYAQSYPIVNNFVSDPIIVSGSTIQLEGNFGTFLVSSSATIQNSNSQYNYSVCLITEFTTTRISCRVVSPISSGLATFNITVDGYSILNQYSIQSAQQQCESITNHCAGNGVCTPDGNCICNINQGAYYNNCSKPYPFATSGQVNDQNTTQRSISLFGDFGPNPLTNSSVRINNTMNCIIDQAQSSQSTIHCQLESSPTTYGPASVQLNVDGLLFDSKTYLIKFIKPSSPGGSTTTTSTTTTATTTGGNTPKTPQEICQETTQYCFGHGTCDDNGICQCQNGFNPVDNCMTKYADNTTYIPDPESPSTTITVDGVEFGFDIVAIQEIGLDNEIVKELLTNSWLSNITNSSSLTNAVYQLVISNTSILADTQVTVNISFSSQSRTVTFGNQQLLINPNSIKLAVSIVDWEYSSNVATLRVVLKTTTNNQQSIEYNCQETDIPSFSYDDYGTLQYFRVLKDNVQFNGRFIDFAVADGRPTYSQTLLINQTSISSNQTSAMIGITLPQCQSCVLDPDFTPLLVVNDKDGSCSSKDDDKKWKVIVGCVVGGIGFLAIAIATTIYIKKTLTTKKYNKKIEMKFRK</sequence>
<dbReference type="PANTHER" id="PTHR24032">
    <property type="entry name" value="EGF-LIKE DOMAIN-CONTAINING PROTEIN-RELATED-RELATED"/>
    <property type="match status" value="1"/>
</dbReference>
<keyword evidence="1" id="KW-0245">EGF-like domain</keyword>
<gene>
    <name evidence="5" type="ORF">DFA_11665</name>
</gene>
<dbReference type="KEGG" id="dfa:DFA_11665"/>
<evidence type="ECO:0000256" key="3">
    <source>
        <dbReference type="SAM" id="Phobius"/>
    </source>
</evidence>
<organism evidence="5 6">
    <name type="scientific">Cavenderia fasciculata</name>
    <name type="common">Slime mold</name>
    <name type="synonym">Dictyostelium fasciculatum</name>
    <dbReference type="NCBI Taxonomy" id="261658"/>
    <lineage>
        <taxon>Eukaryota</taxon>
        <taxon>Amoebozoa</taxon>
        <taxon>Evosea</taxon>
        <taxon>Eumycetozoa</taxon>
        <taxon>Dictyostelia</taxon>
        <taxon>Acytosteliales</taxon>
        <taxon>Cavenderiaceae</taxon>
        <taxon>Cavenderia</taxon>
    </lineage>
</organism>
<dbReference type="OMA" id="NCICNIN"/>
<evidence type="ECO:0000313" key="6">
    <source>
        <dbReference type="Proteomes" id="UP000007797"/>
    </source>
</evidence>
<dbReference type="InterPro" id="IPR054484">
    <property type="entry name" value="ComC_SSD"/>
</dbReference>